<keyword evidence="4" id="KW-0732">Signal</keyword>
<sequence length="375" mass="41328">MIRRGFLGLVAAAIFLPAFAPVPVPVPVPVPRELTVRPVCGKAARSCYPSIAAALEVATADRSGRWVTIRIAAGDYREKPVVTRDRVRLIGSGQGRTRLHFDAVAQTSKAYHRAGWGTPGSATLTIDAKDVTVTGITVENRYDYLANDRIPDGDPSKIGNPQAVALLLDTHSDRVLLDRVDLLGYQDTLFANGGRGLIRNSLIAGNIDFIFGNGQLLIEDSEIRSRRRSAPYQPGEFQSFIAAPSTQLSQEHGIIFYRSRLTREAGVPDGAVALARPWHPTTTFADGRYADPRAVGQVSFIDCFMGPHIHPDHWTEMKGTARDGTMRDVFRPQDSRFLEVGSRGPGSRKRDIGLTWNGEVDIHRIRAGFFRGWRF</sequence>
<evidence type="ECO:0000313" key="7">
    <source>
        <dbReference type="Proteomes" id="UP000575241"/>
    </source>
</evidence>
<dbReference type="RefSeq" id="WP_184168392.1">
    <property type="nucleotide sequence ID" value="NZ_JACHLN010000003.1"/>
</dbReference>
<keyword evidence="3" id="KW-0063">Aspartyl esterase</keyword>
<protein>
    <submittedName>
        <fullName evidence="6">Pectinesterase</fullName>
        <ecNumber evidence="6">3.1.1.11</ecNumber>
    </submittedName>
</protein>
<dbReference type="SUPFAM" id="SSF51126">
    <property type="entry name" value="Pectin lyase-like"/>
    <property type="match status" value="1"/>
</dbReference>
<keyword evidence="2 6" id="KW-0378">Hydrolase</keyword>
<dbReference type="Pfam" id="PF01095">
    <property type="entry name" value="Pectinesterase"/>
    <property type="match status" value="1"/>
</dbReference>
<evidence type="ECO:0000256" key="1">
    <source>
        <dbReference type="ARBA" id="ARBA00008891"/>
    </source>
</evidence>
<comment type="similarity">
    <text evidence="1">Belongs to the pectinesterase family.</text>
</comment>
<reference evidence="6 7" key="1">
    <citation type="submission" date="2020-08" db="EMBL/GenBank/DDBJ databases">
        <title>Functional genomics of gut bacteria from endangered species of beetles.</title>
        <authorList>
            <person name="Carlos-Shanley C."/>
        </authorList>
    </citation>
    <scope>NUCLEOTIDE SEQUENCE [LARGE SCALE GENOMIC DNA]</scope>
    <source>
        <strain evidence="6 7">S00224</strain>
    </source>
</reference>
<feature type="signal peptide" evidence="4">
    <location>
        <begin position="1"/>
        <end position="20"/>
    </location>
</feature>
<dbReference type="GO" id="GO:0042545">
    <property type="term" value="P:cell wall modification"/>
    <property type="evidence" value="ECO:0007669"/>
    <property type="project" value="InterPro"/>
</dbReference>
<keyword evidence="7" id="KW-1185">Reference proteome</keyword>
<dbReference type="InterPro" id="IPR012334">
    <property type="entry name" value="Pectin_lyas_fold"/>
</dbReference>
<dbReference type="GO" id="GO:0030599">
    <property type="term" value="F:pectinesterase activity"/>
    <property type="evidence" value="ECO:0007669"/>
    <property type="project" value="UniProtKB-EC"/>
</dbReference>
<dbReference type="PANTHER" id="PTHR31321">
    <property type="entry name" value="ACYL-COA THIOESTER HYDROLASE YBHC-RELATED"/>
    <property type="match status" value="1"/>
</dbReference>
<dbReference type="Gene3D" id="2.160.20.10">
    <property type="entry name" value="Single-stranded right-handed beta-helix, Pectin lyase-like"/>
    <property type="match status" value="1"/>
</dbReference>
<evidence type="ECO:0000256" key="3">
    <source>
        <dbReference type="ARBA" id="ARBA00023085"/>
    </source>
</evidence>
<organism evidence="6 7">
    <name type="scientific">Sphingomonas kyeonggiensis</name>
    <dbReference type="NCBI Taxonomy" id="1268553"/>
    <lineage>
        <taxon>Bacteria</taxon>
        <taxon>Pseudomonadati</taxon>
        <taxon>Pseudomonadota</taxon>
        <taxon>Alphaproteobacteria</taxon>
        <taxon>Sphingomonadales</taxon>
        <taxon>Sphingomonadaceae</taxon>
        <taxon>Sphingomonas</taxon>
    </lineage>
</organism>
<feature type="domain" description="Pectinesterase catalytic" evidence="5">
    <location>
        <begin position="45"/>
        <end position="319"/>
    </location>
</feature>
<feature type="chain" id="PRO_5030593165" evidence="4">
    <location>
        <begin position="21"/>
        <end position="375"/>
    </location>
</feature>
<dbReference type="AlphaFoldDB" id="A0A7W7NSE2"/>
<dbReference type="PANTHER" id="PTHR31321:SF57">
    <property type="entry name" value="PECTINESTERASE 53-RELATED"/>
    <property type="match status" value="1"/>
</dbReference>
<evidence type="ECO:0000313" key="6">
    <source>
        <dbReference type="EMBL" id="MBB4839853.1"/>
    </source>
</evidence>
<dbReference type="InterPro" id="IPR000070">
    <property type="entry name" value="Pectinesterase_cat"/>
</dbReference>
<comment type="caution">
    <text evidence="6">The sequence shown here is derived from an EMBL/GenBank/DDBJ whole genome shotgun (WGS) entry which is preliminary data.</text>
</comment>
<evidence type="ECO:0000256" key="4">
    <source>
        <dbReference type="SAM" id="SignalP"/>
    </source>
</evidence>
<dbReference type="EMBL" id="JACHLN010000003">
    <property type="protein sequence ID" value="MBB4839853.1"/>
    <property type="molecule type" value="Genomic_DNA"/>
</dbReference>
<dbReference type="EC" id="3.1.1.11" evidence="6"/>
<dbReference type="Proteomes" id="UP000575241">
    <property type="component" value="Unassembled WGS sequence"/>
</dbReference>
<gene>
    <name evidence="6" type="ORF">HNP52_002945</name>
</gene>
<evidence type="ECO:0000256" key="2">
    <source>
        <dbReference type="ARBA" id="ARBA00022801"/>
    </source>
</evidence>
<dbReference type="GO" id="GO:0009279">
    <property type="term" value="C:cell outer membrane"/>
    <property type="evidence" value="ECO:0007669"/>
    <property type="project" value="TreeGrafter"/>
</dbReference>
<accession>A0A7W7NSE2</accession>
<name>A0A7W7NSE2_9SPHN</name>
<evidence type="ECO:0000259" key="5">
    <source>
        <dbReference type="Pfam" id="PF01095"/>
    </source>
</evidence>
<proteinExistence type="inferred from homology"/>
<dbReference type="InterPro" id="IPR011050">
    <property type="entry name" value="Pectin_lyase_fold/virulence"/>
</dbReference>